<dbReference type="Proteomes" id="UP000650833">
    <property type="component" value="Unassembled WGS sequence"/>
</dbReference>
<keyword evidence="7 9" id="KW-0326">Glycosidase</keyword>
<dbReference type="Pfam" id="PF00582">
    <property type="entry name" value="Usp"/>
    <property type="match status" value="1"/>
</dbReference>
<dbReference type="CDD" id="cd06602">
    <property type="entry name" value="GH31_MGAM_SI_GAA"/>
    <property type="match status" value="1"/>
</dbReference>
<feature type="domain" description="UspA" evidence="11">
    <location>
        <begin position="57"/>
        <end position="207"/>
    </location>
</feature>
<dbReference type="CDD" id="cd14752">
    <property type="entry name" value="GH31_N"/>
    <property type="match status" value="1"/>
</dbReference>
<dbReference type="Pfam" id="PF21365">
    <property type="entry name" value="Glyco_hydro_31_3rd"/>
    <property type="match status" value="1"/>
</dbReference>
<evidence type="ECO:0000256" key="2">
    <source>
        <dbReference type="ARBA" id="ARBA00007806"/>
    </source>
</evidence>
<dbReference type="InterPro" id="IPR030459">
    <property type="entry name" value="Glyco_hydro_31_CS"/>
</dbReference>
<feature type="domain" description="Glycoside hydrolase family 31 N-terminal" evidence="13">
    <location>
        <begin position="335"/>
        <end position="434"/>
    </location>
</feature>
<proteinExistence type="inferred from homology"/>
<comment type="similarity">
    <text evidence="2 9">Belongs to the glycosyl hydrolase 31 family.</text>
</comment>
<evidence type="ECO:0000256" key="9">
    <source>
        <dbReference type="RuleBase" id="RU361185"/>
    </source>
</evidence>
<dbReference type="Pfam" id="PF13802">
    <property type="entry name" value="Gal_mutarotas_2"/>
    <property type="match status" value="1"/>
</dbReference>
<evidence type="ECO:0000313" key="15">
    <source>
        <dbReference type="EMBL" id="KAG2197540.1"/>
    </source>
</evidence>
<dbReference type="InterPro" id="IPR011013">
    <property type="entry name" value="Gal_mutarotase_sf_dom"/>
</dbReference>
<comment type="caution">
    <text evidence="15">The sequence shown here is derived from an EMBL/GenBank/DDBJ whole genome shotgun (WGS) entry which is preliminary data.</text>
</comment>
<accession>A0A8H7UVT8</accession>
<dbReference type="PANTHER" id="PTHR22762:SF133">
    <property type="entry name" value="P-TYPE DOMAIN-CONTAINING PROTEIN"/>
    <property type="match status" value="1"/>
</dbReference>
<gene>
    <name evidence="15" type="ORF">INT46_002869</name>
</gene>
<evidence type="ECO:0000256" key="3">
    <source>
        <dbReference type="ARBA" id="ARBA00012741"/>
    </source>
</evidence>
<dbReference type="GO" id="GO:0005975">
    <property type="term" value="P:carbohydrate metabolic process"/>
    <property type="evidence" value="ECO:0007669"/>
    <property type="project" value="InterPro"/>
</dbReference>
<evidence type="ECO:0000256" key="1">
    <source>
        <dbReference type="ARBA" id="ARBA00001657"/>
    </source>
</evidence>
<evidence type="ECO:0000256" key="7">
    <source>
        <dbReference type="ARBA" id="ARBA00023295"/>
    </source>
</evidence>
<dbReference type="InterPro" id="IPR000322">
    <property type="entry name" value="Glyco_hydro_31_TIM"/>
</dbReference>
<dbReference type="CDD" id="cd23659">
    <property type="entry name" value="USP_At3g01520-like"/>
    <property type="match status" value="1"/>
</dbReference>
<feature type="domain" description="Glycosyl hydrolase family 31 C-terminal" evidence="14">
    <location>
        <begin position="873"/>
        <end position="962"/>
    </location>
</feature>
<dbReference type="InterPro" id="IPR030458">
    <property type="entry name" value="Glyco_hydro_31_AS"/>
</dbReference>
<dbReference type="SUPFAM" id="SSF52402">
    <property type="entry name" value="Adenine nucleotide alpha hydrolases-like"/>
    <property type="match status" value="1"/>
</dbReference>
<dbReference type="InterPro" id="IPR025887">
    <property type="entry name" value="Glyco_hydro_31_N_dom"/>
</dbReference>
<evidence type="ECO:0000256" key="4">
    <source>
        <dbReference type="ARBA" id="ARBA00022729"/>
    </source>
</evidence>
<keyword evidence="6" id="KW-0325">Glycoprotein</keyword>
<dbReference type="InterPro" id="IPR017853">
    <property type="entry name" value="GH"/>
</dbReference>
<dbReference type="EC" id="3.2.1.20" evidence="3"/>
<dbReference type="SUPFAM" id="SSF74650">
    <property type="entry name" value="Galactose mutarotase-like"/>
    <property type="match status" value="1"/>
</dbReference>
<dbReference type="Gene3D" id="2.60.40.1180">
    <property type="entry name" value="Golgi alpha-mannosidase II"/>
    <property type="match status" value="2"/>
</dbReference>
<dbReference type="InterPro" id="IPR013780">
    <property type="entry name" value="Glyco_hydro_b"/>
</dbReference>
<evidence type="ECO:0000259" key="13">
    <source>
        <dbReference type="Pfam" id="PF13802"/>
    </source>
</evidence>
<evidence type="ECO:0000256" key="5">
    <source>
        <dbReference type="ARBA" id="ARBA00022801"/>
    </source>
</evidence>
<feature type="region of interest" description="Disordered" evidence="10">
    <location>
        <begin position="18"/>
        <end position="53"/>
    </location>
</feature>
<keyword evidence="5 9" id="KW-0378">Hydrolase</keyword>
<evidence type="ECO:0000256" key="8">
    <source>
        <dbReference type="ARBA" id="ARBA00041343"/>
    </source>
</evidence>
<sequence>MEPSTNNNLDQRLEHLNTLPTGFFPSPASPASPASPTSPNTVTHEASTHGKHTHKRRVIVVAYDHSNYGDAMISKAIRLGLIRTSDDIRLLHIVSQSDYRNLFAPMLSATGTSSGIREDVLDSNMANAADSMIYEVINSLRKIGFSHVRSEILRGDPKESITDYCRMSKPAYILTGSRGLGAVKRTVIGSVSSYLTKHCPCPVLICKLDPSEIEARKELDSKKQATFADVLTTTDNAASYRFVEGSIKQTANELEFPLVLNENISYFGKAIHDLIVRVNYETSERINVKIYDKEQNQVQVSDSPLGLVRPPVQNMSGGRRKKNSKNYEFKYTNNPHFGFQIIRKSDNAILFDTTNFPLIFEDQYLEISSHLPETNIYGIGETITKFKRTRNVTTLWPRDAHEKYQNMYGAQPFYIDIRNNGTASGTFLLNAHGMDVVITKDRITYKAIGGVLDFYFFVPNDNKPNSVVQSYTTLVGKPMMPSLWMLGYQNCRYKYPNIGHVEQVVSLHKQHNIPLETQWIDIDYMDAWRDFTFDPVKFPQERMLQFSNSLHANTQKFVVMVDPAIAIDPNYQPYTRGQELNVFIQNSDGSEYQGQVWPGYTAFPDWWHPNITDYWHTLIVDWMNLLKLDGIWIDMNEPSSFCLGSCGSLGEPNPTVSPWLNNITEQLRLHTLQETALNAMPIPEGETRNLLYPKYIINNGAGNLSEKTVAMNARHYGNISHYDIHNLYGHAEGYITREAIKKYNSSTRPFLLSRSTFAGSGQYMGHWTGDIVSSWDDLKMSVADVLNFQMYGISYSGADICGFVGNTTEELCARWQSLGAFYPFSRNHNGEGTISQEPYLWNSTAEATRLALAVRYALLPYFYTLFEESNRLGTGVWRPLIFEYPQFATDFADNDQQFLVGTDILVSPVLTEGATSVSAQFPPGLWYDWYNYGLLNSTNTETTQLDVQITHIPVHIRGGAIVVTKSPKLLVKETYATAFNLIVALDEKHQAYGRLYIDDGHSLEPTLKSNINFIFTNNTLAINGQFGYPDAESLGNITILHGGQDKIAYSKAIIIAKNNIDKAFNTVSINNNHTVVITDGSLSLIQAFSIKFQ</sequence>
<dbReference type="SUPFAM" id="SSF51011">
    <property type="entry name" value="Glycosyl hydrolase domain"/>
    <property type="match status" value="1"/>
</dbReference>
<evidence type="ECO:0000256" key="10">
    <source>
        <dbReference type="SAM" id="MobiDB-lite"/>
    </source>
</evidence>
<dbReference type="EMBL" id="JAEPRC010000425">
    <property type="protein sequence ID" value="KAG2197540.1"/>
    <property type="molecule type" value="Genomic_DNA"/>
</dbReference>
<dbReference type="Gene3D" id="2.60.40.1760">
    <property type="entry name" value="glycosyl hydrolase (family 31)"/>
    <property type="match status" value="1"/>
</dbReference>
<feature type="domain" description="Glycoside hydrolase family 31 TIM barrel" evidence="12">
    <location>
        <begin position="478"/>
        <end position="865"/>
    </location>
</feature>
<dbReference type="Gene3D" id="3.40.50.620">
    <property type="entry name" value="HUPs"/>
    <property type="match status" value="1"/>
</dbReference>
<dbReference type="SUPFAM" id="SSF51445">
    <property type="entry name" value="(Trans)glycosidases"/>
    <property type="match status" value="1"/>
</dbReference>
<dbReference type="OrthoDB" id="5839090at2759"/>
<dbReference type="Pfam" id="PF01055">
    <property type="entry name" value="Glyco_hydro_31_2nd"/>
    <property type="match status" value="1"/>
</dbReference>
<dbReference type="InterPro" id="IPR006016">
    <property type="entry name" value="UspA"/>
</dbReference>
<dbReference type="PROSITE" id="PS00707">
    <property type="entry name" value="GLYCOSYL_HYDROL_F31_2"/>
    <property type="match status" value="1"/>
</dbReference>
<dbReference type="GO" id="GO:0090599">
    <property type="term" value="F:alpha-glucosidase activity"/>
    <property type="evidence" value="ECO:0007669"/>
    <property type="project" value="UniProtKB-ARBA"/>
</dbReference>
<keyword evidence="4" id="KW-0732">Signal</keyword>
<organism evidence="15 16">
    <name type="scientific">Mucor plumbeus</name>
    <dbReference type="NCBI Taxonomy" id="97098"/>
    <lineage>
        <taxon>Eukaryota</taxon>
        <taxon>Fungi</taxon>
        <taxon>Fungi incertae sedis</taxon>
        <taxon>Mucoromycota</taxon>
        <taxon>Mucoromycotina</taxon>
        <taxon>Mucoromycetes</taxon>
        <taxon>Mucorales</taxon>
        <taxon>Mucorineae</taxon>
        <taxon>Mucoraceae</taxon>
        <taxon>Mucor</taxon>
    </lineage>
</organism>
<dbReference type="AlphaFoldDB" id="A0A8H7UVT8"/>
<name>A0A8H7UVT8_9FUNG</name>
<dbReference type="InterPro" id="IPR014729">
    <property type="entry name" value="Rossmann-like_a/b/a_fold"/>
</dbReference>
<evidence type="ECO:0000259" key="14">
    <source>
        <dbReference type="Pfam" id="PF21365"/>
    </source>
</evidence>
<evidence type="ECO:0000313" key="16">
    <source>
        <dbReference type="Proteomes" id="UP000650833"/>
    </source>
</evidence>
<keyword evidence="16" id="KW-1185">Reference proteome</keyword>
<evidence type="ECO:0000259" key="12">
    <source>
        <dbReference type="Pfam" id="PF01055"/>
    </source>
</evidence>
<comment type="catalytic activity">
    <reaction evidence="1">
        <text>Hydrolysis of terminal, non-reducing (1-&gt;4)-linked alpha-D-glucose residues with release of alpha-D-glucose.</text>
        <dbReference type="EC" id="3.2.1.20"/>
    </reaction>
</comment>
<evidence type="ECO:0000259" key="11">
    <source>
        <dbReference type="Pfam" id="PF00582"/>
    </source>
</evidence>
<reference evidence="15" key="1">
    <citation type="submission" date="2020-12" db="EMBL/GenBank/DDBJ databases">
        <title>Metabolic potential, ecology and presence of endohyphal bacteria is reflected in genomic diversity of Mucoromycotina.</title>
        <authorList>
            <person name="Muszewska A."/>
            <person name="Okrasinska A."/>
            <person name="Steczkiewicz K."/>
            <person name="Drgas O."/>
            <person name="Orlowska M."/>
            <person name="Perlinska-Lenart U."/>
            <person name="Aleksandrzak-Piekarczyk T."/>
            <person name="Szatraj K."/>
            <person name="Zielenkiewicz U."/>
            <person name="Pilsyk S."/>
            <person name="Malc E."/>
            <person name="Mieczkowski P."/>
            <person name="Kruszewska J.S."/>
            <person name="Biernat P."/>
            <person name="Pawlowska J."/>
        </authorList>
    </citation>
    <scope>NUCLEOTIDE SEQUENCE</scope>
    <source>
        <strain evidence="15">CBS 226.32</strain>
    </source>
</reference>
<protein>
    <recommendedName>
        <fullName evidence="3">alpha-glucosidase</fullName>
        <ecNumber evidence="3">3.2.1.20</ecNumber>
    </recommendedName>
    <alternativeName>
        <fullName evidence="8">Maltase</fullName>
    </alternativeName>
</protein>
<dbReference type="InterPro" id="IPR048395">
    <property type="entry name" value="Glyco_hydro_31_C"/>
</dbReference>
<evidence type="ECO:0000256" key="6">
    <source>
        <dbReference type="ARBA" id="ARBA00023180"/>
    </source>
</evidence>
<dbReference type="PROSITE" id="PS00129">
    <property type="entry name" value="GLYCOSYL_HYDROL_F31_1"/>
    <property type="match status" value="1"/>
</dbReference>
<dbReference type="GO" id="GO:0030246">
    <property type="term" value="F:carbohydrate binding"/>
    <property type="evidence" value="ECO:0007669"/>
    <property type="project" value="InterPro"/>
</dbReference>
<dbReference type="Gene3D" id="3.20.20.80">
    <property type="entry name" value="Glycosidases"/>
    <property type="match status" value="1"/>
</dbReference>
<dbReference type="PANTHER" id="PTHR22762">
    <property type="entry name" value="ALPHA-GLUCOSIDASE"/>
    <property type="match status" value="1"/>
</dbReference>
<feature type="compositionally biased region" description="Low complexity" evidence="10">
    <location>
        <begin position="25"/>
        <end position="39"/>
    </location>
</feature>